<organism evidence="2 3">
    <name type="scientific">Mycolicibacterium arabiense</name>
    <dbReference type="NCBI Taxonomy" id="1286181"/>
    <lineage>
        <taxon>Bacteria</taxon>
        <taxon>Bacillati</taxon>
        <taxon>Actinomycetota</taxon>
        <taxon>Actinomycetes</taxon>
        <taxon>Mycobacteriales</taxon>
        <taxon>Mycobacteriaceae</taxon>
        <taxon>Mycolicibacterium</taxon>
    </lineage>
</organism>
<dbReference type="Gene3D" id="3.10.450.50">
    <property type="match status" value="1"/>
</dbReference>
<feature type="domain" description="SnoaL-like" evidence="1">
    <location>
        <begin position="6"/>
        <end position="135"/>
    </location>
</feature>
<evidence type="ECO:0000259" key="1">
    <source>
        <dbReference type="Pfam" id="PF13577"/>
    </source>
</evidence>
<reference evidence="2 3" key="1">
    <citation type="journal article" date="2019" name="Emerg. Microbes Infect.">
        <title>Comprehensive subspecies identification of 175 nontuberculous mycobacteria species based on 7547 genomic profiles.</title>
        <authorList>
            <person name="Matsumoto Y."/>
            <person name="Kinjo T."/>
            <person name="Motooka D."/>
            <person name="Nabeya D."/>
            <person name="Jung N."/>
            <person name="Uechi K."/>
            <person name="Horii T."/>
            <person name="Iida T."/>
            <person name="Fujita J."/>
            <person name="Nakamura S."/>
        </authorList>
    </citation>
    <scope>NUCLEOTIDE SEQUENCE [LARGE SCALE GENOMIC DNA]</scope>
    <source>
        <strain evidence="2 3">JCM 18538</strain>
    </source>
</reference>
<dbReference type="InterPro" id="IPR037401">
    <property type="entry name" value="SnoaL-like"/>
</dbReference>
<protein>
    <recommendedName>
        <fullName evidence="1">SnoaL-like domain-containing protein</fullName>
    </recommendedName>
</protein>
<geneLocation type="plasmid" evidence="3">
    <name>pjcm18538 dna</name>
</geneLocation>
<dbReference type="KEGG" id="marz:MARA_25300"/>
<evidence type="ECO:0000313" key="3">
    <source>
        <dbReference type="Proteomes" id="UP000467428"/>
    </source>
</evidence>
<proteinExistence type="predicted"/>
<dbReference type="InterPro" id="IPR032710">
    <property type="entry name" value="NTF2-like_dom_sf"/>
</dbReference>
<sequence length="164" mass="18055">MSAVQDLVDRAAIADVVAGLAHAQDDRNWDALRNLFADAVTLDLSKHYYGGPPTTMDVTAVVELARAGLTGFDCTHHAASNVITELLDDEAQCRAHMVAYHHVAVSNGAVDYCTMRGYWELKLRRGLRHWVIHRWAVVRTAPWEGSPDVYELAAARVTSGADRS</sequence>
<gene>
    <name evidence="2" type="ORF">MARA_25300</name>
</gene>
<dbReference type="SUPFAM" id="SSF54427">
    <property type="entry name" value="NTF2-like"/>
    <property type="match status" value="1"/>
</dbReference>
<dbReference type="EMBL" id="AP022593">
    <property type="protein sequence ID" value="BBY49062.1"/>
    <property type="molecule type" value="Genomic_DNA"/>
</dbReference>
<accession>A0A7I7RWR3</accession>
<keyword evidence="3" id="KW-1185">Reference proteome</keyword>
<name>A0A7I7RWR3_9MYCO</name>
<dbReference type="Proteomes" id="UP000467428">
    <property type="component" value="Chromosome"/>
</dbReference>
<dbReference type="AlphaFoldDB" id="A0A7I7RWR3"/>
<evidence type="ECO:0000313" key="2">
    <source>
        <dbReference type="EMBL" id="BBY49062.1"/>
    </source>
</evidence>
<dbReference type="Pfam" id="PF13577">
    <property type="entry name" value="SnoaL_4"/>
    <property type="match status" value="1"/>
</dbReference>